<accession>W9HXS4</accession>
<dbReference type="AlphaFoldDB" id="W9HXS4"/>
<gene>
    <name evidence="1" type="ORF">FOYG_12735</name>
</gene>
<evidence type="ECO:0000313" key="2">
    <source>
        <dbReference type="Proteomes" id="UP000030753"/>
    </source>
</evidence>
<dbReference type="EMBL" id="JH717846">
    <property type="protein sequence ID" value="EWY85594.1"/>
    <property type="molecule type" value="Genomic_DNA"/>
</dbReference>
<name>W9HXS4_FUSOX</name>
<proteinExistence type="predicted"/>
<dbReference type="HOGENOM" id="CLU_3392387_0_0_1"/>
<protein>
    <submittedName>
        <fullName evidence="1">Uncharacterized protein</fullName>
    </submittedName>
</protein>
<dbReference type="Proteomes" id="UP000030753">
    <property type="component" value="Unassembled WGS sequence"/>
</dbReference>
<reference evidence="1 2" key="1">
    <citation type="submission" date="2011-06" db="EMBL/GenBank/DDBJ databases">
        <title>The Genome Sequence of Fusarium oxysporum FOSC 3-a.</title>
        <authorList>
            <consortium name="The Broad Institute Genome Sequencing Platform"/>
            <person name="Ma L.-J."/>
            <person name="Gale L.R."/>
            <person name="Schwartz D.C."/>
            <person name="Zhou S."/>
            <person name="Corby-Kistler H."/>
            <person name="Young S.K."/>
            <person name="Zeng Q."/>
            <person name="Gargeya S."/>
            <person name="Fitzgerald M."/>
            <person name="Haas B."/>
            <person name="Abouelleil A."/>
            <person name="Alvarado L."/>
            <person name="Arachchi H.M."/>
            <person name="Berlin A."/>
            <person name="Brown A."/>
            <person name="Chapman S.B."/>
            <person name="Chen Z."/>
            <person name="Dunbar C."/>
            <person name="Freedman E."/>
            <person name="Gearin G."/>
            <person name="Gellesch M."/>
            <person name="Goldberg J."/>
            <person name="Griggs A."/>
            <person name="Gujja S."/>
            <person name="Heiman D."/>
            <person name="Howarth C."/>
            <person name="Larson L."/>
            <person name="Lui A."/>
            <person name="MacDonald P.J.P."/>
            <person name="Mehta T."/>
            <person name="Montmayeur A."/>
            <person name="Murphy C."/>
            <person name="Neiman D."/>
            <person name="Pearson M."/>
            <person name="Priest M."/>
            <person name="Roberts A."/>
            <person name="Saif S."/>
            <person name="Shea T."/>
            <person name="Shenoy N."/>
            <person name="Sisk P."/>
            <person name="Stolte C."/>
            <person name="Sykes S."/>
            <person name="Wortman J."/>
            <person name="Nusbaum C."/>
            <person name="Birren B."/>
        </authorList>
    </citation>
    <scope>NUCLEOTIDE SEQUENCE [LARGE SCALE GENOMIC DNA]</scope>
    <source>
        <strain evidence="2">FOSC 3-a</strain>
    </source>
</reference>
<sequence>MNSDASESENDVLIFGCIKYSFERHQYCCMWSWLLYKR</sequence>
<organism evidence="1 2">
    <name type="scientific">Fusarium oxysporum NRRL 32931</name>
    <dbReference type="NCBI Taxonomy" id="660029"/>
    <lineage>
        <taxon>Eukaryota</taxon>
        <taxon>Fungi</taxon>
        <taxon>Dikarya</taxon>
        <taxon>Ascomycota</taxon>
        <taxon>Pezizomycotina</taxon>
        <taxon>Sordariomycetes</taxon>
        <taxon>Hypocreomycetidae</taxon>
        <taxon>Hypocreales</taxon>
        <taxon>Nectriaceae</taxon>
        <taxon>Fusarium</taxon>
        <taxon>Fusarium oxysporum species complex</taxon>
    </lineage>
</organism>
<evidence type="ECO:0000313" key="1">
    <source>
        <dbReference type="EMBL" id="EWY85594.1"/>
    </source>
</evidence>